<dbReference type="Proteomes" id="UP000288859">
    <property type="component" value="Unassembled WGS sequence"/>
</dbReference>
<dbReference type="Pfam" id="PF01494">
    <property type="entry name" value="FAD_binding_3"/>
    <property type="match status" value="1"/>
</dbReference>
<keyword evidence="2" id="KW-0274">FAD</keyword>
<evidence type="ECO:0000313" key="5">
    <source>
        <dbReference type="EMBL" id="RVX70746.1"/>
    </source>
</evidence>
<accession>A0A438N4T3</accession>
<dbReference type="InterPro" id="IPR002938">
    <property type="entry name" value="FAD-bd"/>
</dbReference>
<dbReference type="AlphaFoldDB" id="A0A438N4T3"/>
<keyword evidence="3" id="KW-0560">Oxidoreductase</keyword>
<dbReference type="InterPro" id="IPR051704">
    <property type="entry name" value="FAD_aromatic-hydroxylase"/>
</dbReference>
<dbReference type="OrthoDB" id="655030at2759"/>
<evidence type="ECO:0000256" key="1">
    <source>
        <dbReference type="ARBA" id="ARBA00022630"/>
    </source>
</evidence>
<dbReference type="Gene3D" id="3.50.50.60">
    <property type="entry name" value="FAD/NAD(P)-binding domain"/>
    <property type="match status" value="1"/>
</dbReference>
<feature type="domain" description="FAD-binding" evidence="4">
    <location>
        <begin position="3"/>
        <end position="355"/>
    </location>
</feature>
<reference evidence="5 6" key="1">
    <citation type="submission" date="2017-03" db="EMBL/GenBank/DDBJ databases">
        <title>Genomes of endolithic fungi from Antarctica.</title>
        <authorList>
            <person name="Coleine C."/>
            <person name="Masonjones S."/>
            <person name="Stajich J.E."/>
        </authorList>
    </citation>
    <scope>NUCLEOTIDE SEQUENCE [LARGE SCALE GENOMIC DNA]</scope>
    <source>
        <strain evidence="5 6">CCFEE 6314</strain>
    </source>
</reference>
<organism evidence="5 6">
    <name type="scientific">Exophiala mesophila</name>
    <name type="common">Black yeast-like fungus</name>
    <dbReference type="NCBI Taxonomy" id="212818"/>
    <lineage>
        <taxon>Eukaryota</taxon>
        <taxon>Fungi</taxon>
        <taxon>Dikarya</taxon>
        <taxon>Ascomycota</taxon>
        <taxon>Pezizomycotina</taxon>
        <taxon>Eurotiomycetes</taxon>
        <taxon>Chaetothyriomycetidae</taxon>
        <taxon>Chaetothyriales</taxon>
        <taxon>Herpotrichiellaceae</taxon>
        <taxon>Exophiala</taxon>
    </lineage>
</organism>
<gene>
    <name evidence="5" type="ORF">B0A52_05397</name>
</gene>
<evidence type="ECO:0000259" key="4">
    <source>
        <dbReference type="Pfam" id="PF01494"/>
    </source>
</evidence>
<sequence length="419" mass="45609">MPDTNILVVGASIAGPMTAYWLAKAGANVTVIERFPELRGGGQSIDIRTTGVAVMRKIPGMEGAVRSNFTQLEGISLVRDNGQPYGTLKATGNPDQQSLVSEYEILRGDLSKILFDMTKNSDKIKYIFNEQIASMRQAESGDGPITVNFLNGSPTSTYDLVVACDGSTSRTRAMGLGCGLRDYVESTNSWAAFFSIDQDLAQGSKVGQGYNATGGRFVALGADPDGVNRAVFMCLRPHQDAVESFRKAMKQGEDALKSFVARHYQGVGWKTPEIIKCMMDSKDFYANEIVQIKPPTLFKGRFVLVGDAGYAPGPTGTGTTLAMTGAYVLAGEINKHKGDLQAGLEGYEKQMRPLIDDMQKTSSVIYTIIAPQTAWGIWIRNQIFAFITWSRIIDVAQRYLGGAFASGDKYTLPEYEWAA</sequence>
<dbReference type="GO" id="GO:0071949">
    <property type="term" value="F:FAD binding"/>
    <property type="evidence" value="ECO:0007669"/>
    <property type="project" value="InterPro"/>
</dbReference>
<dbReference type="GO" id="GO:0016491">
    <property type="term" value="F:oxidoreductase activity"/>
    <property type="evidence" value="ECO:0007669"/>
    <property type="project" value="UniProtKB-KW"/>
</dbReference>
<proteinExistence type="predicted"/>
<evidence type="ECO:0000256" key="3">
    <source>
        <dbReference type="ARBA" id="ARBA00023002"/>
    </source>
</evidence>
<dbReference type="PRINTS" id="PR00420">
    <property type="entry name" value="RNGMNOXGNASE"/>
</dbReference>
<name>A0A438N4T3_EXOME</name>
<protein>
    <recommendedName>
        <fullName evidence="4">FAD-binding domain-containing protein</fullName>
    </recommendedName>
</protein>
<dbReference type="EMBL" id="NAJM01000021">
    <property type="protein sequence ID" value="RVX70746.1"/>
    <property type="molecule type" value="Genomic_DNA"/>
</dbReference>
<comment type="caution">
    <text evidence="5">The sequence shown here is derived from an EMBL/GenBank/DDBJ whole genome shotgun (WGS) entry which is preliminary data.</text>
</comment>
<keyword evidence="1" id="KW-0285">Flavoprotein</keyword>
<dbReference type="InterPro" id="IPR036188">
    <property type="entry name" value="FAD/NAD-bd_sf"/>
</dbReference>
<evidence type="ECO:0000256" key="2">
    <source>
        <dbReference type="ARBA" id="ARBA00022827"/>
    </source>
</evidence>
<dbReference type="PANTHER" id="PTHR46865">
    <property type="entry name" value="OXIDOREDUCTASE-RELATED"/>
    <property type="match status" value="1"/>
</dbReference>
<dbReference type="PANTHER" id="PTHR46865:SF2">
    <property type="entry name" value="MONOOXYGENASE"/>
    <property type="match status" value="1"/>
</dbReference>
<dbReference type="SUPFAM" id="SSF51905">
    <property type="entry name" value="FAD/NAD(P)-binding domain"/>
    <property type="match status" value="1"/>
</dbReference>
<evidence type="ECO:0000313" key="6">
    <source>
        <dbReference type="Proteomes" id="UP000288859"/>
    </source>
</evidence>
<dbReference type="VEuPathDB" id="FungiDB:PV10_05139"/>
<dbReference type="Gene3D" id="3.30.9.10">
    <property type="entry name" value="D-Amino Acid Oxidase, subunit A, domain 2"/>
    <property type="match status" value="1"/>
</dbReference>